<dbReference type="Proteomes" id="UP000193334">
    <property type="component" value="Chromosome"/>
</dbReference>
<evidence type="ECO:0000256" key="5">
    <source>
        <dbReference type="ARBA" id="ARBA00023204"/>
    </source>
</evidence>
<keyword evidence="2 6" id="KW-0227">DNA damage</keyword>
<dbReference type="InterPro" id="IPR013849">
    <property type="entry name" value="DNA_helicase_Holl-junc_RuvA_I"/>
</dbReference>
<dbReference type="SUPFAM" id="SSF50249">
    <property type="entry name" value="Nucleic acid-binding proteins"/>
    <property type="match status" value="1"/>
</dbReference>
<feature type="domain" description="DNA helicase Holliday junction RuvA type" evidence="7">
    <location>
        <begin position="1"/>
        <end position="53"/>
    </location>
</feature>
<keyword evidence="8" id="KW-0547">Nucleotide-binding</keyword>
<dbReference type="AlphaFoldDB" id="A0A1W6LMG5"/>
<dbReference type="InterPro" id="IPR012340">
    <property type="entry name" value="NA-bd_OB-fold"/>
</dbReference>
<keyword evidence="3 6" id="KW-0238">DNA-binding</keyword>
<dbReference type="GO" id="GO:0048476">
    <property type="term" value="C:Holliday junction resolvase complex"/>
    <property type="evidence" value="ECO:0007669"/>
    <property type="project" value="UniProtKB-UniRule"/>
</dbReference>
<feature type="region of interest" description="Domain III" evidence="6">
    <location>
        <begin position="157"/>
        <end position="213"/>
    </location>
</feature>
<evidence type="ECO:0000313" key="8">
    <source>
        <dbReference type="EMBL" id="ARN56969.1"/>
    </source>
</evidence>
<organism evidence="8 9">
    <name type="scientific">Sedimentisphaera salicampi</name>
    <dbReference type="NCBI Taxonomy" id="1941349"/>
    <lineage>
        <taxon>Bacteria</taxon>
        <taxon>Pseudomonadati</taxon>
        <taxon>Planctomycetota</taxon>
        <taxon>Phycisphaerae</taxon>
        <taxon>Sedimentisphaerales</taxon>
        <taxon>Sedimentisphaeraceae</taxon>
        <taxon>Sedimentisphaera</taxon>
    </lineage>
</organism>
<dbReference type="InterPro" id="IPR000085">
    <property type="entry name" value="RuvA"/>
</dbReference>
<comment type="function">
    <text evidence="6">The RuvA-RuvB-RuvC complex processes Holliday junction (HJ) DNA during genetic recombination and DNA repair, while the RuvA-RuvB complex plays an important role in the rescue of blocked DNA replication forks via replication fork reversal (RFR). RuvA specifically binds to HJ cruciform DNA, conferring on it an open structure. The RuvB hexamer acts as an ATP-dependent pump, pulling dsDNA into and through the RuvAB complex. HJ branch migration allows RuvC to scan DNA until it finds its consensus sequence, where it cleaves and resolves the cruciform DNA.</text>
</comment>
<keyword evidence="1 6" id="KW-0963">Cytoplasm</keyword>
<keyword evidence="9" id="KW-1185">Reference proteome</keyword>
<dbReference type="SUPFAM" id="SSF47781">
    <property type="entry name" value="RuvA domain 2-like"/>
    <property type="match status" value="1"/>
</dbReference>
<comment type="subunit">
    <text evidence="6">Homotetramer. Forms an RuvA(8)-RuvB(12)-Holliday junction (HJ) complex. HJ DNA is sandwiched between 2 RuvA tetramers; dsDNA enters through RuvA and exits via RuvB. An RuvB hexamer assembles on each DNA strand where it exits the tetramer. Each RuvB hexamer is contacted by two RuvA subunits (via domain III) on 2 adjacent RuvB subunits; this complex drives branch migration. In the full resolvosome a probable DNA-RuvA(4)-RuvB(12)-RuvC(2) complex forms which resolves the HJ.</text>
</comment>
<comment type="caution">
    <text evidence="6">Lacks conserved residue(s) required for the propagation of feature annotation.</text>
</comment>
<dbReference type="Gene3D" id="2.40.50.140">
    <property type="entry name" value="Nucleic acid-binding proteins"/>
    <property type="match status" value="1"/>
</dbReference>
<comment type="subcellular location">
    <subcellularLocation>
        <location evidence="6">Cytoplasm</location>
    </subcellularLocation>
</comment>
<dbReference type="GO" id="GO:0009378">
    <property type="term" value="F:four-way junction helicase activity"/>
    <property type="evidence" value="ECO:0007669"/>
    <property type="project" value="InterPro"/>
</dbReference>
<dbReference type="GO" id="GO:0000400">
    <property type="term" value="F:four-way junction DNA binding"/>
    <property type="evidence" value="ECO:0007669"/>
    <property type="project" value="UniProtKB-UniRule"/>
</dbReference>
<dbReference type="GO" id="GO:0006310">
    <property type="term" value="P:DNA recombination"/>
    <property type="evidence" value="ECO:0007669"/>
    <property type="project" value="UniProtKB-UniRule"/>
</dbReference>
<protein>
    <recommendedName>
        <fullName evidence="6">Holliday junction branch migration complex subunit RuvA</fullName>
    </recommendedName>
</protein>
<sequence length="213" mass="22918">MIARIRGNLLEVTEDSALVEVGDVAYQVLLPGYCISNLSAQTGSEVTLYTSQYFEGTPGGGNMIPRIIGFMSEKEKQFFNIYTSVKGMGIKKGLKSLSMPVETIACAIENADEKIVISLPGIGKRLAQHIIAELSGKLDYYALSQGAPSAEGGASAGGFKAFQLEALEILTAWGEKRAEVTELIMLAQKKHPEISTAEELVPTIYRLKQGAEA</sequence>
<keyword evidence="8" id="KW-0378">Hydrolase</keyword>
<keyword evidence="8" id="KW-0347">Helicase</keyword>
<proteinExistence type="inferred from homology"/>
<keyword evidence="5 6" id="KW-0234">DNA repair</keyword>
<keyword evidence="8" id="KW-0067">ATP-binding</keyword>
<keyword evidence="4 6" id="KW-0233">DNA recombination</keyword>
<dbReference type="RefSeq" id="WP_085755643.1">
    <property type="nucleotide sequence ID" value="NZ_CP021023.1"/>
</dbReference>
<dbReference type="NCBIfam" id="TIGR00084">
    <property type="entry name" value="ruvA"/>
    <property type="match status" value="1"/>
</dbReference>
<evidence type="ECO:0000256" key="2">
    <source>
        <dbReference type="ARBA" id="ARBA00022763"/>
    </source>
</evidence>
<dbReference type="Gene3D" id="1.10.150.20">
    <property type="entry name" value="5' to 3' exonuclease, C-terminal subdomain"/>
    <property type="match status" value="1"/>
</dbReference>
<dbReference type="GO" id="GO:0005737">
    <property type="term" value="C:cytoplasm"/>
    <property type="evidence" value="ECO:0007669"/>
    <property type="project" value="UniProtKB-SubCell"/>
</dbReference>
<dbReference type="Pfam" id="PF14520">
    <property type="entry name" value="HHH_5"/>
    <property type="match status" value="1"/>
</dbReference>
<evidence type="ECO:0000313" key="9">
    <source>
        <dbReference type="Proteomes" id="UP000193334"/>
    </source>
</evidence>
<comment type="domain">
    <text evidence="6">Has three domains with a flexible linker between the domains II and III and assumes an 'L' shape. Domain III is highly mobile and contacts RuvB.</text>
</comment>
<dbReference type="KEGG" id="pbp:STSP1_01362"/>
<accession>A0A1W6LMG5</accession>
<dbReference type="GO" id="GO:0006281">
    <property type="term" value="P:DNA repair"/>
    <property type="evidence" value="ECO:0007669"/>
    <property type="project" value="UniProtKB-UniRule"/>
</dbReference>
<evidence type="ECO:0000259" key="7">
    <source>
        <dbReference type="Pfam" id="PF01330"/>
    </source>
</evidence>
<dbReference type="GO" id="GO:0005524">
    <property type="term" value="F:ATP binding"/>
    <property type="evidence" value="ECO:0007669"/>
    <property type="project" value="InterPro"/>
</dbReference>
<dbReference type="STRING" id="1941349.STSP1_01362"/>
<dbReference type="Pfam" id="PF01330">
    <property type="entry name" value="RuvA_N"/>
    <property type="match status" value="1"/>
</dbReference>
<gene>
    <name evidence="6 8" type="primary">ruvA</name>
    <name evidence="8" type="ORF">STSP1_01362</name>
</gene>
<evidence type="ECO:0000256" key="1">
    <source>
        <dbReference type="ARBA" id="ARBA00022490"/>
    </source>
</evidence>
<evidence type="ECO:0000256" key="6">
    <source>
        <dbReference type="HAMAP-Rule" id="MF_00031"/>
    </source>
</evidence>
<reference evidence="9" key="1">
    <citation type="submission" date="2017-04" db="EMBL/GenBank/DDBJ databases">
        <title>Comparative genomics and description of representatives of a novel lineage of planctomycetes thriving in anoxic sediments.</title>
        <authorList>
            <person name="Spring S."/>
            <person name="Bunk B."/>
            <person name="Sproer C."/>
        </authorList>
    </citation>
    <scope>NUCLEOTIDE SEQUENCE [LARGE SCALE GENOMIC DNA]</scope>
    <source>
        <strain evidence="9">ST-PulAB-D4</strain>
    </source>
</reference>
<dbReference type="InterPro" id="IPR010994">
    <property type="entry name" value="RuvA_2-like"/>
</dbReference>
<comment type="similarity">
    <text evidence="6">Belongs to the RuvA family.</text>
</comment>
<evidence type="ECO:0000256" key="4">
    <source>
        <dbReference type="ARBA" id="ARBA00023172"/>
    </source>
</evidence>
<name>A0A1W6LMG5_9BACT</name>
<dbReference type="HAMAP" id="MF_00031">
    <property type="entry name" value="DNA_HJ_migration_RuvA"/>
    <property type="match status" value="1"/>
</dbReference>
<dbReference type="EMBL" id="CP021023">
    <property type="protein sequence ID" value="ARN56969.1"/>
    <property type="molecule type" value="Genomic_DNA"/>
</dbReference>
<evidence type="ECO:0000256" key="3">
    <source>
        <dbReference type="ARBA" id="ARBA00023125"/>
    </source>
</evidence>
<dbReference type="GO" id="GO:0016787">
    <property type="term" value="F:hydrolase activity"/>
    <property type="evidence" value="ECO:0007669"/>
    <property type="project" value="UniProtKB-KW"/>
</dbReference>